<reference evidence="1" key="1">
    <citation type="submission" date="2014-11" db="EMBL/GenBank/DDBJ databases">
        <authorList>
            <person name="Amaro Gonzalez C."/>
        </authorList>
    </citation>
    <scope>NUCLEOTIDE SEQUENCE</scope>
</reference>
<organism evidence="1">
    <name type="scientific">Anguilla anguilla</name>
    <name type="common">European freshwater eel</name>
    <name type="synonym">Muraena anguilla</name>
    <dbReference type="NCBI Taxonomy" id="7936"/>
    <lineage>
        <taxon>Eukaryota</taxon>
        <taxon>Metazoa</taxon>
        <taxon>Chordata</taxon>
        <taxon>Craniata</taxon>
        <taxon>Vertebrata</taxon>
        <taxon>Euteleostomi</taxon>
        <taxon>Actinopterygii</taxon>
        <taxon>Neopterygii</taxon>
        <taxon>Teleostei</taxon>
        <taxon>Anguilliformes</taxon>
        <taxon>Anguillidae</taxon>
        <taxon>Anguilla</taxon>
    </lineage>
</organism>
<sequence>MAKLRNYKKGRADFLALCLTSPIEKMETFGIRLCMLFQRDIHPPSGHTERLHTGQN</sequence>
<protein>
    <submittedName>
        <fullName evidence="1">Uncharacterized protein</fullName>
    </submittedName>
</protein>
<reference evidence="1" key="2">
    <citation type="journal article" date="2015" name="Fish Shellfish Immunol.">
        <title>Early steps in the European eel (Anguilla anguilla)-Vibrio vulnificus interaction in the gills: Role of the RtxA13 toxin.</title>
        <authorList>
            <person name="Callol A."/>
            <person name="Pajuelo D."/>
            <person name="Ebbesson L."/>
            <person name="Teles M."/>
            <person name="MacKenzie S."/>
            <person name="Amaro C."/>
        </authorList>
    </citation>
    <scope>NUCLEOTIDE SEQUENCE</scope>
</reference>
<dbReference type="EMBL" id="GBXM01084203">
    <property type="protein sequence ID" value="JAH24374.1"/>
    <property type="molecule type" value="Transcribed_RNA"/>
</dbReference>
<proteinExistence type="predicted"/>
<evidence type="ECO:0000313" key="1">
    <source>
        <dbReference type="EMBL" id="JAH24374.1"/>
    </source>
</evidence>
<dbReference type="AlphaFoldDB" id="A0A0E9R5J3"/>
<accession>A0A0E9R5J3</accession>
<name>A0A0E9R5J3_ANGAN</name>